<protein>
    <submittedName>
        <fullName evidence="1">Uncharacterized protein</fullName>
    </submittedName>
</protein>
<reference evidence="1 2" key="1">
    <citation type="journal article" date="2020" name="Cell">
        <title>Large-Scale Comparative Analyses of Tick Genomes Elucidate Their Genetic Diversity and Vector Capacities.</title>
        <authorList>
            <consortium name="Tick Genome and Microbiome Consortium (TIGMIC)"/>
            <person name="Jia N."/>
            <person name="Wang J."/>
            <person name="Shi W."/>
            <person name="Du L."/>
            <person name="Sun Y."/>
            <person name="Zhan W."/>
            <person name="Jiang J.F."/>
            <person name="Wang Q."/>
            <person name="Zhang B."/>
            <person name="Ji P."/>
            <person name="Bell-Sakyi L."/>
            <person name="Cui X.M."/>
            <person name="Yuan T.T."/>
            <person name="Jiang B.G."/>
            <person name="Yang W.F."/>
            <person name="Lam T.T."/>
            <person name="Chang Q.C."/>
            <person name="Ding S.J."/>
            <person name="Wang X.J."/>
            <person name="Zhu J.G."/>
            <person name="Ruan X.D."/>
            <person name="Zhao L."/>
            <person name="Wei J.T."/>
            <person name="Ye R.Z."/>
            <person name="Que T.C."/>
            <person name="Du C.H."/>
            <person name="Zhou Y.H."/>
            <person name="Cheng J.X."/>
            <person name="Dai P.F."/>
            <person name="Guo W.B."/>
            <person name="Han X.H."/>
            <person name="Huang E.J."/>
            <person name="Li L.F."/>
            <person name="Wei W."/>
            <person name="Gao Y.C."/>
            <person name="Liu J.Z."/>
            <person name="Shao H.Z."/>
            <person name="Wang X."/>
            <person name="Wang C.C."/>
            <person name="Yang T.C."/>
            <person name="Huo Q.B."/>
            <person name="Li W."/>
            <person name="Chen H.Y."/>
            <person name="Chen S.E."/>
            <person name="Zhou L.G."/>
            <person name="Ni X.B."/>
            <person name="Tian J.H."/>
            <person name="Sheng Y."/>
            <person name="Liu T."/>
            <person name="Pan Y.S."/>
            <person name="Xia L.Y."/>
            <person name="Li J."/>
            <person name="Zhao F."/>
            <person name="Cao W.C."/>
        </authorList>
    </citation>
    <scope>NUCLEOTIDE SEQUENCE [LARGE SCALE GENOMIC DNA]</scope>
    <source>
        <strain evidence="1">HaeL-2018</strain>
    </source>
</reference>
<dbReference type="OrthoDB" id="6513926at2759"/>
<comment type="caution">
    <text evidence="1">The sequence shown here is derived from an EMBL/GenBank/DDBJ whole genome shotgun (WGS) entry which is preliminary data.</text>
</comment>
<name>A0A9J6H7R8_HAELO</name>
<gene>
    <name evidence="1" type="ORF">HPB48_024011</name>
</gene>
<dbReference type="Proteomes" id="UP000821853">
    <property type="component" value="Unassembled WGS sequence"/>
</dbReference>
<organism evidence="1 2">
    <name type="scientific">Haemaphysalis longicornis</name>
    <name type="common">Bush tick</name>
    <dbReference type="NCBI Taxonomy" id="44386"/>
    <lineage>
        <taxon>Eukaryota</taxon>
        <taxon>Metazoa</taxon>
        <taxon>Ecdysozoa</taxon>
        <taxon>Arthropoda</taxon>
        <taxon>Chelicerata</taxon>
        <taxon>Arachnida</taxon>
        <taxon>Acari</taxon>
        <taxon>Parasitiformes</taxon>
        <taxon>Ixodida</taxon>
        <taxon>Ixodoidea</taxon>
        <taxon>Ixodidae</taxon>
        <taxon>Haemaphysalinae</taxon>
        <taxon>Haemaphysalis</taxon>
    </lineage>
</organism>
<dbReference type="EMBL" id="JABSTR010000989">
    <property type="protein sequence ID" value="KAH9383185.1"/>
    <property type="molecule type" value="Genomic_DNA"/>
</dbReference>
<dbReference type="Pfam" id="PF03564">
    <property type="entry name" value="DUF1759"/>
    <property type="match status" value="1"/>
</dbReference>
<evidence type="ECO:0000313" key="2">
    <source>
        <dbReference type="Proteomes" id="UP000821853"/>
    </source>
</evidence>
<dbReference type="InterPro" id="IPR005312">
    <property type="entry name" value="DUF1759"/>
</dbReference>
<accession>A0A9J6H7R8</accession>
<evidence type="ECO:0000313" key="1">
    <source>
        <dbReference type="EMBL" id="KAH9383185.1"/>
    </source>
</evidence>
<sequence length="126" mass="14322">MVPKPGKANGEDVRTQRFRNKAALIQDHIENLMNITPVSSTRNVRVLRRMYDYVLAHLRGLKALCVGEESYCSTLYLGLLSALPTDLSLDYNKRCHRGMRKRPALREHRAAIPSPRLQRSLCTSAC</sequence>
<proteinExistence type="predicted"/>
<dbReference type="VEuPathDB" id="VectorBase:HLOH_045189"/>
<dbReference type="AlphaFoldDB" id="A0A9J6H7R8"/>
<keyword evidence="2" id="KW-1185">Reference proteome</keyword>